<evidence type="ECO:0000256" key="7">
    <source>
        <dbReference type="SAM" id="SignalP"/>
    </source>
</evidence>
<evidence type="ECO:0000313" key="9">
    <source>
        <dbReference type="EMBL" id="MBT1685977.1"/>
    </source>
</evidence>
<evidence type="ECO:0000256" key="1">
    <source>
        <dbReference type="ARBA" id="ARBA00001462"/>
    </source>
</evidence>
<dbReference type="PANTHER" id="PTHR31776:SF0">
    <property type="entry name" value="ALPHA-L-ARABINOFURANOSIDASE 1"/>
    <property type="match status" value="1"/>
</dbReference>
<gene>
    <name evidence="9" type="ORF">KK078_05390</name>
</gene>
<dbReference type="GO" id="GO:0046373">
    <property type="term" value="P:L-arabinose metabolic process"/>
    <property type="evidence" value="ECO:0007669"/>
    <property type="project" value="InterPro"/>
</dbReference>
<dbReference type="PANTHER" id="PTHR31776">
    <property type="entry name" value="ALPHA-L-ARABINOFURANOSIDASE 1"/>
    <property type="match status" value="1"/>
</dbReference>
<dbReference type="RefSeq" id="WP_254089225.1">
    <property type="nucleotide sequence ID" value="NZ_JAHESC010000005.1"/>
</dbReference>
<dbReference type="Pfam" id="PF22848">
    <property type="entry name" value="ASD1_dom"/>
    <property type="match status" value="1"/>
</dbReference>
<dbReference type="InterPro" id="IPR010720">
    <property type="entry name" value="Alpha-L-AF_C"/>
</dbReference>
<organism evidence="9 10">
    <name type="scientific">Dawidia soli</name>
    <dbReference type="NCBI Taxonomy" id="2782352"/>
    <lineage>
        <taxon>Bacteria</taxon>
        <taxon>Pseudomonadati</taxon>
        <taxon>Bacteroidota</taxon>
        <taxon>Cytophagia</taxon>
        <taxon>Cytophagales</taxon>
        <taxon>Chryseotaleaceae</taxon>
        <taxon>Dawidia</taxon>
    </lineage>
</organism>
<dbReference type="SUPFAM" id="SSF51011">
    <property type="entry name" value="Glycosyl hydrolase domain"/>
    <property type="match status" value="1"/>
</dbReference>
<evidence type="ECO:0000256" key="6">
    <source>
        <dbReference type="ARBA" id="ARBA00023180"/>
    </source>
</evidence>
<evidence type="ECO:0000259" key="8">
    <source>
        <dbReference type="SMART" id="SM00813"/>
    </source>
</evidence>
<dbReference type="SUPFAM" id="SSF49785">
    <property type="entry name" value="Galactose-binding domain-like"/>
    <property type="match status" value="1"/>
</dbReference>
<dbReference type="Gene3D" id="3.20.20.80">
    <property type="entry name" value="Glycosidases"/>
    <property type="match status" value="1"/>
</dbReference>
<feature type="signal peptide" evidence="7">
    <location>
        <begin position="1"/>
        <end position="19"/>
    </location>
</feature>
<dbReference type="Gene3D" id="2.60.120.260">
    <property type="entry name" value="Galactose-binding domain-like"/>
    <property type="match status" value="1"/>
</dbReference>
<feature type="domain" description="Alpha-L-arabinofuranosidase C-terminal" evidence="8">
    <location>
        <begin position="481"/>
        <end position="834"/>
    </location>
</feature>
<evidence type="ECO:0000256" key="3">
    <source>
        <dbReference type="ARBA" id="ARBA00012670"/>
    </source>
</evidence>
<keyword evidence="6" id="KW-0325">Glycoprotein</keyword>
<dbReference type="EMBL" id="JAHESC010000005">
    <property type="protein sequence ID" value="MBT1685977.1"/>
    <property type="molecule type" value="Genomic_DNA"/>
</dbReference>
<dbReference type="InterPro" id="IPR008979">
    <property type="entry name" value="Galactose-bd-like_sf"/>
</dbReference>
<evidence type="ECO:0000256" key="4">
    <source>
        <dbReference type="ARBA" id="ARBA00022729"/>
    </source>
</evidence>
<keyword evidence="4 7" id="KW-0732">Signal</keyword>
<comment type="caution">
    <text evidence="9">The sequence shown here is derived from an EMBL/GenBank/DDBJ whole genome shotgun (WGS) entry which is preliminary data.</text>
</comment>
<evidence type="ECO:0000313" key="10">
    <source>
        <dbReference type="Proteomes" id="UP001319180"/>
    </source>
</evidence>
<dbReference type="EC" id="3.2.1.55" evidence="3"/>
<proteinExistence type="inferred from homology"/>
<keyword evidence="5" id="KW-0378">Hydrolase</keyword>
<dbReference type="InterPro" id="IPR017853">
    <property type="entry name" value="GH"/>
</dbReference>
<evidence type="ECO:0000256" key="5">
    <source>
        <dbReference type="ARBA" id="ARBA00022801"/>
    </source>
</evidence>
<dbReference type="AlphaFoldDB" id="A0AAP2DAY9"/>
<accession>A0AAP2DAY9</accession>
<evidence type="ECO:0000256" key="2">
    <source>
        <dbReference type="ARBA" id="ARBA00007186"/>
    </source>
</evidence>
<dbReference type="SMART" id="SM00813">
    <property type="entry name" value="Alpha-L-AF_C"/>
    <property type="match status" value="1"/>
</dbReference>
<feature type="chain" id="PRO_5042911299" description="non-reducing end alpha-L-arabinofuranosidase" evidence="7">
    <location>
        <begin position="20"/>
        <end position="848"/>
    </location>
</feature>
<comment type="catalytic activity">
    <reaction evidence="1">
        <text>Hydrolysis of terminal non-reducing alpha-L-arabinofuranoside residues in alpha-L-arabinosides.</text>
        <dbReference type="EC" id="3.2.1.55"/>
    </reaction>
</comment>
<comment type="similarity">
    <text evidence="2">Belongs to the glycosyl hydrolase 51 family.</text>
</comment>
<keyword evidence="10" id="KW-1185">Reference proteome</keyword>
<dbReference type="GO" id="GO:0046556">
    <property type="term" value="F:alpha-L-arabinofuranosidase activity"/>
    <property type="evidence" value="ECO:0007669"/>
    <property type="project" value="UniProtKB-EC"/>
</dbReference>
<dbReference type="Pfam" id="PF06964">
    <property type="entry name" value="Alpha-L-AF_C"/>
    <property type="match status" value="1"/>
</dbReference>
<name>A0AAP2DAY9_9BACT</name>
<dbReference type="InterPro" id="IPR051563">
    <property type="entry name" value="Glycosyl_Hydrolase_51"/>
</dbReference>
<protein>
    <recommendedName>
        <fullName evidence="3">non-reducing end alpha-L-arabinofuranosidase</fullName>
        <ecNumber evidence="3">3.2.1.55</ecNumber>
    </recommendedName>
</protein>
<dbReference type="InterPro" id="IPR055235">
    <property type="entry name" value="ASD1_cat"/>
</dbReference>
<dbReference type="Proteomes" id="UP001319180">
    <property type="component" value="Unassembled WGS sequence"/>
</dbReference>
<dbReference type="Gene3D" id="2.60.120.560">
    <property type="entry name" value="Exo-inulinase, domain 1"/>
    <property type="match status" value="1"/>
</dbReference>
<reference evidence="9 10" key="1">
    <citation type="submission" date="2021-05" db="EMBL/GenBank/DDBJ databases">
        <title>A Polyphasic approach of four new species of the genus Ohtaekwangia: Ohtaekwangia histidinii sp. nov., Ohtaekwangia cretensis sp. nov., Ohtaekwangia indiensis sp. nov., Ohtaekwangia reichenbachii sp. nov. from diverse environment.</title>
        <authorList>
            <person name="Octaviana S."/>
        </authorList>
    </citation>
    <scope>NUCLEOTIDE SEQUENCE [LARGE SCALE GENOMIC DNA]</scope>
    <source>
        <strain evidence="9 10">PWU37</strain>
    </source>
</reference>
<dbReference type="SUPFAM" id="SSF51445">
    <property type="entry name" value="(Trans)glycosidases"/>
    <property type="match status" value="1"/>
</dbReference>
<sequence length="848" mass="94320">MKRFCLSMLMIACVHATMAQTTQISVSGATTGATVSPALHGIFFEEISHGGEGGLYGELIQNRGFEESKIPEGCTLDSGFIRPPRTPHYSAGRVVDWAMPFEAKNDYPAWSLATGGGAVARLALDLSQPLYPETPRSLKVAITSVPHTGNVSVVNEGFWGISVQQDAAYTLTFYSRAEKYHGSITARLVGANGKMLAEHVFERARGDGWKKYTATLRARAGDARATFQLSFSRPGTVWLDFVSLFPVKTFRDRANGLRPDLAQYLADLKPAFVRWPGGCFVEGISPQSAPNWKKSLGPVERRPGTYSPWGYWSSDGLGYHEFLQFCEDVGADAMYVFNCGVSCEMRSGVYVEDEHLDTLVTSTLDAIEYALGPPDSRWGRVRARQGHPEPFPLRYVEVGNEQAGERYARRFNIFYKAIKEKYPQLEVLAAMGIAHLSQPTIRTIEKMDIADEHAYKAAGWAMAYADWYDKYPRKDWRLYVGEYACNAGVGAGNMTAALNDATFILGLERNSDLVTMSSYAPLLENVHDTDWPVNLIRFDAARSFARISYYAIRMLNEHKASVNLATQVTVPADTVTPAFTGRIGLSTWDTQTEYKDVEVTHNGRVVYQSGVIRKEDWRLTGGQWEVRDSVLAQTKEGAWPLALLEGRSFDTYTLTLKARKTGGYNAFMIPFAFRDDQQYMRVHLGAWLNKVAVFETVTKGVDAIVSQPVRLEKPFELNRWYTIELRVGTTTVACYVDGSLLMTYHKPADLFAIAGRDDKTGEVVVKVVNAVGHARPASIAVSDLTLEPTGTAVVLAADTPDDENSFEQPTRFVPQTTPVPGIGRRFDYVFKPWSVTVLRARIKRPSPR</sequence>